<dbReference type="EMBL" id="CAJVPQ010000827">
    <property type="protein sequence ID" value="CAG8512989.1"/>
    <property type="molecule type" value="Genomic_DNA"/>
</dbReference>
<dbReference type="InterPro" id="IPR029058">
    <property type="entry name" value="AB_hydrolase_fold"/>
</dbReference>
<comment type="caution">
    <text evidence="3">The sequence shown here is derived from an EMBL/GenBank/DDBJ whole genome shotgun (WGS) entry which is preliminary data.</text>
</comment>
<organism evidence="3 4">
    <name type="scientific">Funneliformis caledonium</name>
    <dbReference type="NCBI Taxonomy" id="1117310"/>
    <lineage>
        <taxon>Eukaryota</taxon>
        <taxon>Fungi</taxon>
        <taxon>Fungi incertae sedis</taxon>
        <taxon>Mucoromycota</taxon>
        <taxon>Glomeromycotina</taxon>
        <taxon>Glomeromycetes</taxon>
        <taxon>Glomerales</taxon>
        <taxon>Glomeraceae</taxon>
        <taxon>Funneliformis</taxon>
    </lineage>
</organism>
<evidence type="ECO:0000313" key="4">
    <source>
        <dbReference type="Proteomes" id="UP000789570"/>
    </source>
</evidence>
<evidence type="ECO:0000256" key="1">
    <source>
        <dbReference type="SAM" id="Phobius"/>
    </source>
</evidence>
<sequence length="552" mass="63466">MSSSNSKEKGNSLADSMPAHRHGHLEDMKNIEDTGKFEKAIYNYVPLLIPSLRYVNYLKRVFEYLFYTLLFDITMPFVKPLNFFVMFILFPIGALILIVLDIILRVFSFLSIDTSVKPVRDWGVLSENNYDEIVRKGVYELGKPFESYEDEQDGDVKIFKQIRNFNIDMVETLLFLATTVYERKEEYVNNAINRIQKIQTSSAEATPQDIKYIKGQLLEAEKTIVRQAEDWGLGFTSISELNSLGGPYAGMFWSKERKFIVVAFKGTTAAYFSEWLIDFLVQKIDARAYLYGKVHEGFYTSLFPKNDKESSKYYRRSPSMRLIEAIRSKAAEITDYNEQDGPVSVWITGHSLGGGLATLFYTRLLKSPEILGKNCMLRDGLAFAAPIVGDDNFASSFSSRSNKPYETSTTLWRVIAGSDIVPHVAPANRNPKIQRYFTNVEAINYVHIGEEITFNFDGSRPSATRPVLGTEDYFVFDKMSTWGDLKFAFKGSQKKQHLRKPVNVNVNKPLYAFEKLYPLPIRNHLPHRYFISMELARHYFEETEQQKLELKG</sequence>
<keyword evidence="1" id="KW-0472">Membrane</keyword>
<dbReference type="PANTHER" id="PTHR45856">
    <property type="entry name" value="ALPHA/BETA-HYDROLASES SUPERFAMILY PROTEIN"/>
    <property type="match status" value="1"/>
</dbReference>
<gene>
    <name evidence="3" type="ORF">FCALED_LOCUS4294</name>
</gene>
<keyword evidence="1" id="KW-1133">Transmembrane helix</keyword>
<dbReference type="Gene3D" id="3.40.50.1820">
    <property type="entry name" value="alpha/beta hydrolase"/>
    <property type="match status" value="1"/>
</dbReference>
<dbReference type="OrthoDB" id="426718at2759"/>
<accession>A0A9N8ZYH8</accession>
<keyword evidence="4" id="KW-1185">Reference proteome</keyword>
<dbReference type="SUPFAM" id="SSF53474">
    <property type="entry name" value="alpha/beta-Hydrolases"/>
    <property type="match status" value="1"/>
</dbReference>
<dbReference type="Pfam" id="PF01764">
    <property type="entry name" value="Lipase_3"/>
    <property type="match status" value="1"/>
</dbReference>
<dbReference type="PANTHER" id="PTHR45856:SF24">
    <property type="entry name" value="FUNGAL LIPASE-LIKE DOMAIN-CONTAINING PROTEIN"/>
    <property type="match status" value="1"/>
</dbReference>
<proteinExistence type="predicted"/>
<keyword evidence="1" id="KW-0812">Transmembrane</keyword>
<evidence type="ECO:0000259" key="2">
    <source>
        <dbReference type="Pfam" id="PF01764"/>
    </source>
</evidence>
<dbReference type="Proteomes" id="UP000789570">
    <property type="component" value="Unassembled WGS sequence"/>
</dbReference>
<feature type="transmembrane region" description="Helical" evidence="1">
    <location>
        <begin position="84"/>
        <end position="107"/>
    </location>
</feature>
<dbReference type="AlphaFoldDB" id="A0A9N8ZYH8"/>
<feature type="domain" description="Fungal lipase-type" evidence="2">
    <location>
        <begin position="261"/>
        <end position="427"/>
    </location>
</feature>
<name>A0A9N8ZYH8_9GLOM</name>
<dbReference type="CDD" id="cd00519">
    <property type="entry name" value="Lipase_3"/>
    <property type="match status" value="1"/>
</dbReference>
<evidence type="ECO:0000313" key="3">
    <source>
        <dbReference type="EMBL" id="CAG8512989.1"/>
    </source>
</evidence>
<reference evidence="3" key="1">
    <citation type="submission" date="2021-06" db="EMBL/GenBank/DDBJ databases">
        <authorList>
            <person name="Kallberg Y."/>
            <person name="Tangrot J."/>
            <person name="Rosling A."/>
        </authorList>
    </citation>
    <scope>NUCLEOTIDE SEQUENCE</scope>
    <source>
        <strain evidence="3">UK204</strain>
    </source>
</reference>
<dbReference type="InterPro" id="IPR002921">
    <property type="entry name" value="Fungal_lipase-type"/>
</dbReference>
<protein>
    <submittedName>
        <fullName evidence="3">8809_t:CDS:1</fullName>
    </submittedName>
</protein>
<dbReference type="GO" id="GO:0006629">
    <property type="term" value="P:lipid metabolic process"/>
    <property type="evidence" value="ECO:0007669"/>
    <property type="project" value="InterPro"/>
</dbReference>
<dbReference type="InterPro" id="IPR051218">
    <property type="entry name" value="Sec_MonoDiacylglyc_Lipase"/>
</dbReference>